<keyword evidence="1" id="KW-0808">Transferase</keyword>
<dbReference type="InterPro" id="IPR000623">
    <property type="entry name" value="Shikimate_kinase/TSH1"/>
</dbReference>
<dbReference type="PRINTS" id="PR01100">
    <property type="entry name" value="SHIKIMTKNASE"/>
</dbReference>
<organism evidence="1">
    <name type="scientific">uncultured organism</name>
    <dbReference type="NCBI Taxonomy" id="155900"/>
    <lineage>
        <taxon>unclassified sequences</taxon>
        <taxon>environmental samples</taxon>
    </lineage>
</organism>
<dbReference type="Gene3D" id="3.40.50.300">
    <property type="entry name" value="P-loop containing nucleotide triphosphate hydrolases"/>
    <property type="match status" value="1"/>
</dbReference>
<keyword evidence="1" id="KW-0418">Kinase</keyword>
<dbReference type="InterPro" id="IPR027417">
    <property type="entry name" value="P-loop_NTPase"/>
</dbReference>
<protein>
    <submittedName>
        <fullName evidence="1">Shikimate kinase II</fullName>
    </submittedName>
</protein>
<accession>M1Q318</accession>
<dbReference type="AlphaFoldDB" id="M1Q318"/>
<dbReference type="PANTHER" id="PTHR21087">
    <property type="entry name" value="SHIKIMATE KINASE"/>
    <property type="match status" value="1"/>
</dbReference>
<dbReference type="EMBL" id="JX684102">
    <property type="protein sequence ID" value="AGF93682.1"/>
    <property type="molecule type" value="Genomic_DNA"/>
</dbReference>
<gene>
    <name evidence="1" type="ORF">FLSS-16_0023</name>
</gene>
<dbReference type="CDD" id="cd00464">
    <property type="entry name" value="SK"/>
    <property type="match status" value="1"/>
</dbReference>
<reference evidence="1" key="1">
    <citation type="journal article" date="2013" name="Syst. Appl. Microbiol.">
        <title>New insights into the archaeal diversity of a hypersaline microbial mat obtained by a metagenomic approach.</title>
        <authorList>
            <person name="Lopez-Lopez A."/>
            <person name="Richter M."/>
            <person name="Pena A."/>
            <person name="Tamames J."/>
            <person name="Rossello-Mora R."/>
        </authorList>
    </citation>
    <scope>NUCLEOTIDE SEQUENCE</scope>
</reference>
<dbReference type="PANTHER" id="PTHR21087:SF21">
    <property type="entry name" value="SHIKIMATE KINASE 2"/>
    <property type="match status" value="1"/>
</dbReference>
<dbReference type="HAMAP" id="MF_00109">
    <property type="entry name" value="Shikimate_kinase"/>
    <property type="match status" value="1"/>
</dbReference>
<dbReference type="SUPFAM" id="SSF52540">
    <property type="entry name" value="P-loop containing nucleoside triphosphate hydrolases"/>
    <property type="match status" value="1"/>
</dbReference>
<evidence type="ECO:0000313" key="1">
    <source>
        <dbReference type="EMBL" id="AGF93682.1"/>
    </source>
</evidence>
<sequence length="205" mass="23163">MIYMSDFVKKKVEVEDADLTTVHKHGEYSKSMHFDPEKMNVFFVGPRGSGKSTLAGKVAAELNNDYIDTDDLVVQRAGKSISDIVSVQGWESFRDLEHQVLKDVCSRNNCTVATGGGIVLTPENRELIKQCGIVFYLIADTELLYNRLKDQESDDSRPSLSELPLKEELGKSLIQRENYYLEITHYILQADKDVNELVKDVVSNL</sequence>
<name>M1Q318_9ZZZZ</name>
<dbReference type="InterPro" id="IPR031322">
    <property type="entry name" value="Shikimate/glucono_kinase"/>
</dbReference>
<dbReference type="NCBIfam" id="NF002988">
    <property type="entry name" value="PRK03731.1"/>
    <property type="match status" value="1"/>
</dbReference>
<dbReference type="GO" id="GO:0004765">
    <property type="term" value="F:shikimate kinase activity"/>
    <property type="evidence" value="ECO:0007669"/>
    <property type="project" value="TreeGrafter"/>
</dbReference>
<proteinExistence type="inferred from homology"/>
<dbReference type="Pfam" id="PF01202">
    <property type="entry name" value="SKI"/>
    <property type="match status" value="1"/>
</dbReference>